<dbReference type="InterPro" id="IPR001763">
    <property type="entry name" value="Rhodanese-like_dom"/>
</dbReference>
<dbReference type="SUPFAM" id="SSF52821">
    <property type="entry name" value="Rhodanese/Cell cycle control phosphatase"/>
    <property type="match status" value="1"/>
</dbReference>
<name>A0A564TDJ2_9FIRM</name>
<dbReference type="Pfam" id="PF00581">
    <property type="entry name" value="Rhodanese"/>
    <property type="match status" value="1"/>
</dbReference>
<feature type="signal peptide" evidence="1">
    <location>
        <begin position="1"/>
        <end position="24"/>
    </location>
</feature>
<dbReference type="InterPro" id="IPR050229">
    <property type="entry name" value="GlpE_sulfurtransferase"/>
</dbReference>
<proteinExistence type="predicted"/>
<dbReference type="AlphaFoldDB" id="A0A564TDJ2"/>
<keyword evidence="1" id="KW-0732">Signal</keyword>
<dbReference type="RefSeq" id="WP_347562578.1">
    <property type="nucleotide sequence ID" value="NZ_CABHMY010000093.1"/>
</dbReference>
<protein>
    <submittedName>
        <fullName evidence="3">Thiosulfate sulfurtransferase PspE</fullName>
        <ecNumber evidence="3">2.8.1.1</ecNumber>
    </submittedName>
</protein>
<dbReference type="Proteomes" id="UP000406184">
    <property type="component" value="Unassembled WGS sequence"/>
</dbReference>
<feature type="domain" description="Rhodanese" evidence="2">
    <location>
        <begin position="54"/>
        <end position="131"/>
    </location>
</feature>
<dbReference type="PANTHER" id="PTHR43031">
    <property type="entry name" value="FAD-DEPENDENT OXIDOREDUCTASE"/>
    <property type="match status" value="1"/>
</dbReference>
<dbReference type="GO" id="GO:0004792">
    <property type="term" value="F:thiosulfate-cyanide sulfurtransferase activity"/>
    <property type="evidence" value="ECO:0007669"/>
    <property type="project" value="UniProtKB-EC"/>
</dbReference>
<keyword evidence="3" id="KW-0808">Transferase</keyword>
<dbReference type="SMART" id="SM00450">
    <property type="entry name" value="RHOD"/>
    <property type="match status" value="1"/>
</dbReference>
<dbReference type="PROSITE" id="PS50206">
    <property type="entry name" value="RHODANESE_3"/>
    <property type="match status" value="1"/>
</dbReference>
<dbReference type="PROSITE" id="PS51257">
    <property type="entry name" value="PROKAR_LIPOPROTEIN"/>
    <property type="match status" value="1"/>
</dbReference>
<sequence length="264" mass="29093">MRQILLFAALAAVLALLLVSCVGTKDKPVPTEEDAPGKAAYHKISAEEAYEMMISQEIVVVDVRTREEYDGGHIENAVLVPNESIGSEMSETLPDKEATLLIYCRSGRRSKDAAQKLLALGYQSVYDFDTILIVQIQFKVMVDDGQLEPDGLQPLSIRLAFRVDLHLVDQNFHQSAAFRLGHGGIKLVKANQNLIDVVACDFVGFNGLLLCPGIHQSIFRLFDFIVHLIKAVVKVRFSGDKVPVVRVKAVDLLHKPGFCGVVLP</sequence>
<dbReference type="CDD" id="cd00158">
    <property type="entry name" value="RHOD"/>
    <property type="match status" value="1"/>
</dbReference>
<feature type="chain" id="PRO_5021753695" evidence="1">
    <location>
        <begin position="25"/>
        <end position="264"/>
    </location>
</feature>
<dbReference type="Gene3D" id="3.40.250.10">
    <property type="entry name" value="Rhodanese-like domain"/>
    <property type="match status" value="1"/>
</dbReference>
<keyword evidence="4" id="KW-1185">Reference proteome</keyword>
<gene>
    <name evidence="3" type="primary">pspE_3</name>
    <name evidence="3" type="ORF">FPPS064S07_02689</name>
</gene>
<dbReference type="InterPro" id="IPR036873">
    <property type="entry name" value="Rhodanese-like_dom_sf"/>
</dbReference>
<reference evidence="3 4" key="1">
    <citation type="submission" date="2019-07" db="EMBL/GenBank/DDBJ databases">
        <authorList>
            <person name="Hibberd C M."/>
            <person name="Gehrig L. J."/>
            <person name="Chang H.-W."/>
            <person name="Venkatesh S."/>
        </authorList>
    </citation>
    <scope>NUCLEOTIDE SEQUENCE [LARGE SCALE GENOMIC DNA]</scope>
    <source>
        <strain evidence="3">Faecalibacterium_prausnitzii_JG_BgPS064</strain>
    </source>
</reference>
<dbReference type="EC" id="2.8.1.1" evidence="3"/>
<dbReference type="EMBL" id="CABHMY010000093">
    <property type="protein sequence ID" value="VUX05508.1"/>
    <property type="molecule type" value="Genomic_DNA"/>
</dbReference>
<organism evidence="3 4">
    <name type="scientific">Faecalibacterium prausnitzii</name>
    <dbReference type="NCBI Taxonomy" id="853"/>
    <lineage>
        <taxon>Bacteria</taxon>
        <taxon>Bacillati</taxon>
        <taxon>Bacillota</taxon>
        <taxon>Clostridia</taxon>
        <taxon>Eubacteriales</taxon>
        <taxon>Oscillospiraceae</taxon>
        <taxon>Faecalibacterium</taxon>
    </lineage>
</organism>
<evidence type="ECO:0000313" key="3">
    <source>
        <dbReference type="EMBL" id="VUX05508.1"/>
    </source>
</evidence>
<evidence type="ECO:0000313" key="4">
    <source>
        <dbReference type="Proteomes" id="UP000406184"/>
    </source>
</evidence>
<dbReference type="PANTHER" id="PTHR43031:SF1">
    <property type="entry name" value="PYRIDINE NUCLEOTIDE-DISULPHIDE OXIDOREDUCTASE"/>
    <property type="match status" value="1"/>
</dbReference>
<evidence type="ECO:0000256" key="1">
    <source>
        <dbReference type="SAM" id="SignalP"/>
    </source>
</evidence>
<accession>A0A564TDJ2</accession>
<evidence type="ECO:0000259" key="2">
    <source>
        <dbReference type="PROSITE" id="PS50206"/>
    </source>
</evidence>